<accession>A0ABN8QN12</accession>
<comment type="caution">
    <text evidence="1">The sequence shown here is derived from an EMBL/GenBank/DDBJ whole genome shotgun (WGS) entry which is preliminary data.</text>
</comment>
<evidence type="ECO:0000313" key="1">
    <source>
        <dbReference type="EMBL" id="CAH3167411.1"/>
    </source>
</evidence>
<evidence type="ECO:0000313" key="2">
    <source>
        <dbReference type="Proteomes" id="UP001159405"/>
    </source>
</evidence>
<sequence>PFQPVRLIVNVDRSWSLQCPVYEHMIIKSGKLQETANGAIVDLAKNLLCSNQTLCPGFLEDVEALGYEPKNIRIMAGPVRSMHSKRCKIWHIPPCLTKERLNASDPRWKRVCLECLDASRYVKNQVKKKKNLDETTKLKRQTPSSHFPWRYLSPGSKTKRARNIRQQRSRLSKHVQRFYKRTKIELPGEQSKELCNLIQAIEGSETGQRELKKITAEGNKLEGKGGLKAGDCISEVWQKDRASFFKDQQSNGMDSTELF</sequence>
<feature type="non-terminal residue" evidence="1">
    <location>
        <position position="1"/>
    </location>
</feature>
<dbReference type="Proteomes" id="UP001159405">
    <property type="component" value="Unassembled WGS sequence"/>
</dbReference>
<keyword evidence="2" id="KW-1185">Reference proteome</keyword>
<dbReference type="EMBL" id="CALNXK010000140">
    <property type="protein sequence ID" value="CAH3167411.1"/>
    <property type="molecule type" value="Genomic_DNA"/>
</dbReference>
<name>A0ABN8QN12_9CNID</name>
<proteinExistence type="predicted"/>
<reference evidence="1 2" key="1">
    <citation type="submission" date="2022-05" db="EMBL/GenBank/DDBJ databases">
        <authorList>
            <consortium name="Genoscope - CEA"/>
            <person name="William W."/>
        </authorList>
    </citation>
    <scope>NUCLEOTIDE SEQUENCE [LARGE SCALE GENOMIC DNA]</scope>
</reference>
<organism evidence="1 2">
    <name type="scientific">Porites lobata</name>
    <dbReference type="NCBI Taxonomy" id="104759"/>
    <lineage>
        <taxon>Eukaryota</taxon>
        <taxon>Metazoa</taxon>
        <taxon>Cnidaria</taxon>
        <taxon>Anthozoa</taxon>
        <taxon>Hexacorallia</taxon>
        <taxon>Scleractinia</taxon>
        <taxon>Fungiina</taxon>
        <taxon>Poritidae</taxon>
        <taxon>Porites</taxon>
    </lineage>
</organism>
<protein>
    <submittedName>
        <fullName evidence="1">Uncharacterized protein</fullName>
    </submittedName>
</protein>
<gene>
    <name evidence="1" type="ORF">PLOB_00008662</name>
</gene>